<name>A0ABX7GLG8_9PSED</name>
<dbReference type="Gene3D" id="2.150.10.10">
    <property type="entry name" value="Serralysin-like metalloprotease, C-terminal"/>
    <property type="match status" value="1"/>
</dbReference>
<dbReference type="RefSeq" id="WP_203421329.1">
    <property type="nucleotide sequence ID" value="NZ_CP069352.1"/>
</dbReference>
<reference evidence="1 2" key="1">
    <citation type="submission" date="2021-03" db="EMBL/GenBank/DDBJ databases">
        <title>P. granadensis CT364 genome publication.</title>
        <authorList>
            <person name="Stach J."/>
            <person name="Montero-Calasanz Md.C."/>
        </authorList>
    </citation>
    <scope>NUCLEOTIDE SEQUENCE [LARGE SCALE GENOMIC DNA]</scope>
    <source>
        <strain evidence="1 2">CT364</strain>
    </source>
</reference>
<sequence length="1170" mass="128216">MATLISEASIQTDPVVIKDMQIETNEHNASTIDFTDSSDNAAATSNKSKLHQLKFNDSVFGPFQIGEVSITRASLDGLGATIDGQPLTSKNTFFRIPQRSFIDSLQFSASAIERHMKSSSGSNAYLLPTLLFDMASRRPLTAPALIRDNPQDDVDSSGYRSKIKKLLGSAQKLDLQHSQLPQNTRRWVATAKTHLTVGSSVGLQAFGIFMGLRGVVQAVKAGDNAEVVINSVGIASELGSIAIDIGVSKIAAEMLTAGQSAFKDFAKTRFAVRLGRSGGLIGGALTLPFDVYTAVRSLNAASHATGKEAIDHYVSAGLSITSAAMTIILGSAALAGLSFVGPAGLLAGAMLAIGSQIYGAVRIVDDIDDYIELTVGERWRSGFFSFCMMDVEQGVKDRYSRARTLIQHTEQLKRNARRLLDVDLKDSTEAVVNGAFEVDLVSKQVWKRNWWTKIDAWETENVPVIRGGDDTIDAREGVTKDTPGAVLGIAGDDKSILWLLGDGRDSIKGVEKKSNIFQYGSGIKDLTGGEKDDRFVFQSAAESISKKVEGSAYSKLRGGAGNDTLALDGFKFTQQGHDIDLQAGTLQVRKPNSDADDGADFSFHSLLESIENVETVNSAASVVTGTEQRNIIKSRGRDTIKAGAGNDQIQLLHKGAIASGEEGIDEYFIAHQDGRFCIIEDGKQESSVEFAWRVSLIESWAIEKNSLVITSGFEFLDRPKCVVFIHEAYETINKQRRLKNNKLTFLTKDGYVLRPDLPETIENGETVNIEVVIVKHGKPAKPVIHYKPECWTLHQHEARYFLPRAGQSTTFYSAERPDVITCIHLDYASSELSKAEAHFRARESAKNSDLLAACDLTYHLGDKTLTLQHFAWARGGSDPRNMVKILRTMAARPSHQYLLIFNDGVALNAQLTPETDAAPADDNYQMNAFKCWTTALKLPLEFRARQFTYELPTNEAWKLSAKNVCAVIAPGANQTALETLEGEGGTYLIHLVADRTIRLTTPGALANAVVRLPYSSTWELDATALGKVEVKLENNQLQIGTCTVHLPVYESEDLIDQIRVITEKGIVHVVDLSFDRVYQDGLDARFFEEPDPAKALPDAFASMANKEVKVRNILFADNWPGAFCYSFAAHDWILRSDKSRVEYSQLKVINRCSHQDAHIFHPPALNVPPA</sequence>
<protein>
    <submittedName>
        <fullName evidence="1">Calcium-binding protein</fullName>
    </submittedName>
</protein>
<organism evidence="1 2">
    <name type="scientific">Pseudomonas granadensis</name>
    <dbReference type="NCBI Taxonomy" id="1421430"/>
    <lineage>
        <taxon>Bacteria</taxon>
        <taxon>Pseudomonadati</taxon>
        <taxon>Pseudomonadota</taxon>
        <taxon>Gammaproteobacteria</taxon>
        <taxon>Pseudomonadales</taxon>
        <taxon>Pseudomonadaceae</taxon>
        <taxon>Pseudomonas</taxon>
    </lineage>
</organism>
<evidence type="ECO:0000313" key="2">
    <source>
        <dbReference type="Proteomes" id="UP000663686"/>
    </source>
</evidence>
<gene>
    <name evidence="1" type="ORF">JN757_09445</name>
</gene>
<accession>A0ABX7GLG8</accession>
<dbReference type="InterPro" id="IPR011049">
    <property type="entry name" value="Serralysin-like_metalloprot_C"/>
</dbReference>
<dbReference type="SUPFAM" id="SSF51120">
    <property type="entry name" value="beta-Roll"/>
    <property type="match status" value="1"/>
</dbReference>
<proteinExistence type="predicted"/>
<dbReference type="EMBL" id="CP069352">
    <property type="protein sequence ID" value="QRK85972.1"/>
    <property type="molecule type" value="Genomic_DNA"/>
</dbReference>
<evidence type="ECO:0000313" key="1">
    <source>
        <dbReference type="EMBL" id="QRK85972.1"/>
    </source>
</evidence>
<dbReference type="Proteomes" id="UP000663686">
    <property type="component" value="Chromosome"/>
</dbReference>
<keyword evidence="2" id="KW-1185">Reference proteome</keyword>